<proteinExistence type="predicted"/>
<dbReference type="OrthoDB" id="2757830at2759"/>
<dbReference type="EMBL" id="ML122282">
    <property type="protein sequence ID" value="RPD57216.1"/>
    <property type="molecule type" value="Genomic_DNA"/>
</dbReference>
<evidence type="ECO:0000313" key="1">
    <source>
        <dbReference type="EMBL" id="RPD57216.1"/>
    </source>
</evidence>
<reference evidence="1" key="1">
    <citation type="journal article" date="2018" name="Genome Biol. Evol.">
        <title>Genomics and development of Lentinus tigrinus, a white-rot wood-decaying mushroom with dimorphic fruiting bodies.</title>
        <authorList>
            <person name="Wu B."/>
            <person name="Xu Z."/>
            <person name="Knudson A."/>
            <person name="Carlson A."/>
            <person name="Chen N."/>
            <person name="Kovaka S."/>
            <person name="LaButti K."/>
            <person name="Lipzen A."/>
            <person name="Pennachio C."/>
            <person name="Riley R."/>
            <person name="Schakwitz W."/>
            <person name="Umezawa K."/>
            <person name="Ohm R.A."/>
            <person name="Grigoriev I.V."/>
            <person name="Nagy L.G."/>
            <person name="Gibbons J."/>
            <person name="Hibbett D."/>
        </authorList>
    </citation>
    <scope>NUCLEOTIDE SEQUENCE [LARGE SCALE GENOMIC DNA]</scope>
    <source>
        <strain evidence="1">ALCF2SS1-6</strain>
    </source>
</reference>
<dbReference type="InterPro" id="IPR032675">
    <property type="entry name" value="LRR_dom_sf"/>
</dbReference>
<keyword evidence="2" id="KW-1185">Reference proteome</keyword>
<evidence type="ECO:0008006" key="3">
    <source>
        <dbReference type="Google" id="ProtNLM"/>
    </source>
</evidence>
<name>A0A5C2S7A7_9APHY</name>
<dbReference type="Gene3D" id="3.80.10.10">
    <property type="entry name" value="Ribonuclease Inhibitor"/>
    <property type="match status" value="1"/>
</dbReference>
<dbReference type="AlphaFoldDB" id="A0A5C2S7A7"/>
<evidence type="ECO:0000313" key="2">
    <source>
        <dbReference type="Proteomes" id="UP000313359"/>
    </source>
</evidence>
<protein>
    <recommendedName>
        <fullName evidence="3">F-box domain-containing protein</fullName>
    </recommendedName>
</protein>
<dbReference type="Proteomes" id="UP000313359">
    <property type="component" value="Unassembled WGS sequence"/>
</dbReference>
<sequence length="480" mass="54239">MDPPLLNYDVLLAILAQCESHQTGLRLMSTCRLLYQEGVKVLLRREVRLVTEKQLVSFLSFLLEESTGFERFERLQHVHALALKMYNLSFEVAELFVSVCPFLIGLKSLELSNVEWIFDERPNFIVAVAMLESLNHLTVSYWVGDSAMAKLLQLLRAPLRTLSVNWTSCQCVPDSFWETMREEHWPKFHPTLLLENFAETLEELTWAWWWTTGTYIPPPKTYPRMHRLVIDQVCGGATAFPLVPFIHAFPNLTHILVKPQCGDWNSFDEDGVVEAFRASHAQNVSQQLITSSNGGGAAWQHMEEFSGTFVDLYIFGLACHVHRLILHDDSCTEHFPFLAEVLSYTCPSYLDYKTSTDCWFDGLGFLSTGIREAGSSARSRLDTLIVRFTFNGSEPDTGFLCAMENLASAIQGIPLRALQLASMKTIPEELDMAAFATRLVNDILTLQEVTFSAPANPRGLLRNVTTFGRDGLSSRCVVHV</sequence>
<gene>
    <name evidence="1" type="ORF">L227DRAFT_613831</name>
</gene>
<organism evidence="1 2">
    <name type="scientific">Lentinus tigrinus ALCF2SS1-6</name>
    <dbReference type="NCBI Taxonomy" id="1328759"/>
    <lineage>
        <taxon>Eukaryota</taxon>
        <taxon>Fungi</taxon>
        <taxon>Dikarya</taxon>
        <taxon>Basidiomycota</taxon>
        <taxon>Agaricomycotina</taxon>
        <taxon>Agaricomycetes</taxon>
        <taxon>Polyporales</taxon>
        <taxon>Polyporaceae</taxon>
        <taxon>Lentinus</taxon>
    </lineage>
</organism>
<accession>A0A5C2S7A7</accession>